<keyword evidence="2" id="KW-1185">Reference proteome</keyword>
<dbReference type="EMBL" id="MU273468">
    <property type="protein sequence ID" value="KAI0036743.1"/>
    <property type="molecule type" value="Genomic_DNA"/>
</dbReference>
<organism evidence="1 2">
    <name type="scientific">Vararia minispora EC-137</name>
    <dbReference type="NCBI Taxonomy" id="1314806"/>
    <lineage>
        <taxon>Eukaryota</taxon>
        <taxon>Fungi</taxon>
        <taxon>Dikarya</taxon>
        <taxon>Basidiomycota</taxon>
        <taxon>Agaricomycotina</taxon>
        <taxon>Agaricomycetes</taxon>
        <taxon>Russulales</taxon>
        <taxon>Lachnocladiaceae</taxon>
        <taxon>Vararia</taxon>
    </lineage>
</organism>
<reference evidence="1" key="2">
    <citation type="journal article" date="2022" name="New Phytol.">
        <title>Evolutionary transition to the ectomycorrhizal habit in the genomes of a hyperdiverse lineage of mushroom-forming fungi.</title>
        <authorList>
            <person name="Looney B."/>
            <person name="Miyauchi S."/>
            <person name="Morin E."/>
            <person name="Drula E."/>
            <person name="Courty P.E."/>
            <person name="Kohler A."/>
            <person name="Kuo A."/>
            <person name="LaButti K."/>
            <person name="Pangilinan J."/>
            <person name="Lipzen A."/>
            <person name="Riley R."/>
            <person name="Andreopoulos W."/>
            <person name="He G."/>
            <person name="Johnson J."/>
            <person name="Nolan M."/>
            <person name="Tritt A."/>
            <person name="Barry K.W."/>
            <person name="Grigoriev I.V."/>
            <person name="Nagy L.G."/>
            <person name="Hibbett D."/>
            <person name="Henrissat B."/>
            <person name="Matheny P.B."/>
            <person name="Labbe J."/>
            <person name="Martin F.M."/>
        </authorList>
    </citation>
    <scope>NUCLEOTIDE SEQUENCE</scope>
    <source>
        <strain evidence="1">EC-137</strain>
    </source>
</reference>
<accession>A0ACB8QYW4</accession>
<evidence type="ECO:0000313" key="1">
    <source>
        <dbReference type="EMBL" id="KAI0036743.1"/>
    </source>
</evidence>
<protein>
    <submittedName>
        <fullName evidence="1">Uncharacterized protein</fullName>
    </submittedName>
</protein>
<sequence length="310" mass="35521">MAIGKAPTKHRPYRLAYPAPEIPRSGRRLHGDPSGVERCDPEGLEISHEELTFFDNVAAYSRQIFEYEETIKQNRVCSAHAGDRRAETEDGMERARHEALLSMGDRCHVMEVEAITDEPGEPRKPLSDTLLRNLQKCVDPFLDFHVPAGPDQPLEDERESASKDSIQEEGAMANPWFYVYSVIRMASRHRLCAWIRISAEDVAAVERGVWDCGLQMCNMRYRPIVKNHEWWGVIMDEEDQEHLEPFLKRREKEDMSRTCAIIRWGADPDVIDSVVDKAVTSRRAGESVLWPAQYMSGLLHGLVIWMDVMS</sequence>
<reference evidence="1" key="1">
    <citation type="submission" date="2021-02" db="EMBL/GenBank/DDBJ databases">
        <authorList>
            <consortium name="DOE Joint Genome Institute"/>
            <person name="Ahrendt S."/>
            <person name="Looney B.P."/>
            <person name="Miyauchi S."/>
            <person name="Morin E."/>
            <person name="Drula E."/>
            <person name="Courty P.E."/>
            <person name="Chicoki N."/>
            <person name="Fauchery L."/>
            <person name="Kohler A."/>
            <person name="Kuo A."/>
            <person name="Labutti K."/>
            <person name="Pangilinan J."/>
            <person name="Lipzen A."/>
            <person name="Riley R."/>
            <person name="Andreopoulos W."/>
            <person name="He G."/>
            <person name="Johnson J."/>
            <person name="Barry K.W."/>
            <person name="Grigoriev I.V."/>
            <person name="Nagy L."/>
            <person name="Hibbett D."/>
            <person name="Henrissat B."/>
            <person name="Matheny P.B."/>
            <person name="Labbe J."/>
            <person name="Martin F."/>
        </authorList>
    </citation>
    <scope>NUCLEOTIDE SEQUENCE</scope>
    <source>
        <strain evidence="1">EC-137</strain>
    </source>
</reference>
<comment type="caution">
    <text evidence="1">The sequence shown here is derived from an EMBL/GenBank/DDBJ whole genome shotgun (WGS) entry which is preliminary data.</text>
</comment>
<dbReference type="Proteomes" id="UP000814128">
    <property type="component" value="Unassembled WGS sequence"/>
</dbReference>
<gene>
    <name evidence="1" type="ORF">K488DRAFT_81736</name>
</gene>
<name>A0ACB8QYW4_9AGAM</name>
<proteinExistence type="predicted"/>
<evidence type="ECO:0000313" key="2">
    <source>
        <dbReference type="Proteomes" id="UP000814128"/>
    </source>
</evidence>